<dbReference type="GO" id="GO:0016787">
    <property type="term" value="F:hydrolase activity"/>
    <property type="evidence" value="ECO:0007669"/>
    <property type="project" value="UniProtKB-KW"/>
</dbReference>
<dbReference type="Gene3D" id="3.40.50.1820">
    <property type="entry name" value="alpha/beta hydrolase"/>
    <property type="match status" value="1"/>
</dbReference>
<dbReference type="EMBL" id="JAFBRM010000001">
    <property type="protein sequence ID" value="MBM1712724.1"/>
    <property type="molecule type" value="Genomic_DNA"/>
</dbReference>
<protein>
    <submittedName>
        <fullName evidence="2">Alpha/beta hydrolase</fullName>
    </submittedName>
</protein>
<dbReference type="SUPFAM" id="SSF53474">
    <property type="entry name" value="alpha/beta-Hydrolases"/>
    <property type="match status" value="1"/>
</dbReference>
<dbReference type="PRINTS" id="PR00111">
    <property type="entry name" value="ABHYDROLASE"/>
</dbReference>
<dbReference type="PANTHER" id="PTHR43433:SF5">
    <property type="entry name" value="AB HYDROLASE-1 DOMAIN-CONTAINING PROTEIN"/>
    <property type="match status" value="1"/>
</dbReference>
<feature type="domain" description="AB hydrolase-1" evidence="1">
    <location>
        <begin position="59"/>
        <end position="306"/>
    </location>
</feature>
<proteinExistence type="predicted"/>
<keyword evidence="2" id="KW-0378">Hydrolase</keyword>
<sequence length="323" mass="34160">MRRGVIVLTILIAASIAVVQWRAGAREAQAETTSPPVGQILDVDGVPVHALVMGQGPDLVMLHGASGNLKDFTMGFADRLTDRYRVILLDRPGLGWTGRPKGHGGAWNNNEESPREQAALLQKAADQLGVQNPIVLGHSFGGIVALAWGLGRPDDTAALVLVSAVSEPWPGELGWTYGVFGSKLGGAVVVPLITAFVPQRFVSDSITSIFAPQEAPAGYADHISTGLTLRRESTRANAQQVNASRPHVVEMQKNYGSLRMPIEAVHGDADTIVPLSVHAEVLMGDVQNGKLTVLAGEGHMPQHTAPDAVEAAIDRAATRAGLR</sequence>
<dbReference type="PANTHER" id="PTHR43433">
    <property type="entry name" value="HYDROLASE, ALPHA/BETA FOLD FAMILY PROTEIN"/>
    <property type="match status" value="1"/>
</dbReference>
<dbReference type="InterPro" id="IPR029058">
    <property type="entry name" value="AB_hydrolase_fold"/>
</dbReference>
<accession>A0AAE3B589</accession>
<dbReference type="Proteomes" id="UP000732193">
    <property type="component" value="Unassembled WGS sequence"/>
</dbReference>
<comment type="caution">
    <text evidence="2">The sequence shown here is derived from an EMBL/GenBank/DDBJ whole genome shotgun (WGS) entry which is preliminary data.</text>
</comment>
<evidence type="ECO:0000313" key="3">
    <source>
        <dbReference type="Proteomes" id="UP000732193"/>
    </source>
</evidence>
<dbReference type="InterPro" id="IPR050471">
    <property type="entry name" value="AB_hydrolase"/>
</dbReference>
<reference evidence="2 3" key="1">
    <citation type="submission" date="2021-01" db="EMBL/GenBank/DDBJ databases">
        <title>Diatom-associated Roseobacters Show Island Model of Population Structure.</title>
        <authorList>
            <person name="Qu L."/>
            <person name="Feng X."/>
            <person name="Chen Y."/>
            <person name="Li L."/>
            <person name="Wang X."/>
            <person name="Hu Z."/>
            <person name="Wang H."/>
            <person name="Luo H."/>
        </authorList>
    </citation>
    <scope>NUCLEOTIDE SEQUENCE [LARGE SCALE GENOMIC DNA]</scope>
    <source>
        <strain evidence="2 3">TR60-84</strain>
    </source>
</reference>
<name>A0AAE3B589_9RHOB</name>
<dbReference type="AlphaFoldDB" id="A0AAE3B589"/>
<dbReference type="Pfam" id="PF00561">
    <property type="entry name" value="Abhydrolase_1"/>
    <property type="match status" value="1"/>
</dbReference>
<dbReference type="InterPro" id="IPR000073">
    <property type="entry name" value="AB_hydrolase_1"/>
</dbReference>
<evidence type="ECO:0000313" key="2">
    <source>
        <dbReference type="EMBL" id="MBM1712724.1"/>
    </source>
</evidence>
<dbReference type="RefSeq" id="WP_203241325.1">
    <property type="nucleotide sequence ID" value="NZ_JAFBRH010000001.1"/>
</dbReference>
<evidence type="ECO:0000259" key="1">
    <source>
        <dbReference type="Pfam" id="PF00561"/>
    </source>
</evidence>
<gene>
    <name evidence="2" type="ORF">JQV55_04035</name>
</gene>
<organism evidence="2 3">
    <name type="scientific">Sulfitobacter geojensis</name>
    <dbReference type="NCBI Taxonomy" id="1342299"/>
    <lineage>
        <taxon>Bacteria</taxon>
        <taxon>Pseudomonadati</taxon>
        <taxon>Pseudomonadota</taxon>
        <taxon>Alphaproteobacteria</taxon>
        <taxon>Rhodobacterales</taxon>
        <taxon>Roseobacteraceae</taxon>
        <taxon>Sulfitobacter</taxon>
    </lineage>
</organism>
<keyword evidence="3" id="KW-1185">Reference proteome</keyword>